<feature type="transmembrane region" description="Helical" evidence="2">
    <location>
        <begin position="143"/>
        <end position="163"/>
    </location>
</feature>
<dbReference type="Pfam" id="PF12046">
    <property type="entry name" value="CCB1"/>
    <property type="match status" value="1"/>
</dbReference>
<keyword evidence="4" id="KW-1185">Reference proteome</keyword>
<dbReference type="EMBL" id="LHPF02000040">
    <property type="protein sequence ID" value="PSC68181.1"/>
    <property type="molecule type" value="Genomic_DNA"/>
</dbReference>
<protein>
    <submittedName>
        <fullName evidence="3">CPLD51 required for cyt b6 assembly</fullName>
    </submittedName>
</protein>
<dbReference type="STRING" id="554055.A0A2P6V267"/>
<comment type="caution">
    <text evidence="3">The sequence shown here is derived from an EMBL/GenBank/DDBJ whole genome shotgun (WGS) entry which is preliminary data.</text>
</comment>
<name>A0A2P6V267_9CHLO</name>
<dbReference type="AlphaFoldDB" id="A0A2P6V267"/>
<feature type="transmembrane region" description="Helical" evidence="2">
    <location>
        <begin position="320"/>
        <end position="342"/>
    </location>
</feature>
<evidence type="ECO:0000313" key="3">
    <source>
        <dbReference type="EMBL" id="PSC68181.1"/>
    </source>
</evidence>
<sequence length="419" mass="45141">MAHLPSYRRFRTPAVVALRLACFVRPFCYTREWVDAISPGPNPGRLGPLTDFLELCMASNVNLLVFSAVGLLLPFRLHLALHTLNAAVNAAFGLHPFCAGRLLSSAATAGRAQAFHRWAAVAATSLAPGSMRLVPQSERGQTAAFLLFLWATAGWLLPTLLLLPREQPTQSPPPSAAAPAAAAARQQGSKPPPSLLGGVESLLRLLRYGAGDTVACRAGTAIAGGEAPLRPLAWLQQHGIADVELSAALAALAADALAGMRSFMGQTCLRAYVRRVVGAVPLDQRAHEIFAYFSKYSYEVVERGEVITFEGRYAASVSQAAALVLYTLVGLASTALVLSISLPQVGNWWYAMCLVSPAAGTYYWKNAERTEQFKVKMVTSDDEQTTDIVVEGDDEEIERFWKEMGLMEKGKVLVKGILS</sequence>
<organism evidence="3 4">
    <name type="scientific">Micractinium conductrix</name>
    <dbReference type="NCBI Taxonomy" id="554055"/>
    <lineage>
        <taxon>Eukaryota</taxon>
        <taxon>Viridiplantae</taxon>
        <taxon>Chlorophyta</taxon>
        <taxon>core chlorophytes</taxon>
        <taxon>Trebouxiophyceae</taxon>
        <taxon>Chlorellales</taxon>
        <taxon>Chlorellaceae</taxon>
        <taxon>Chlorella clade</taxon>
        <taxon>Micractinium</taxon>
    </lineage>
</organism>
<keyword evidence="2" id="KW-0472">Membrane</keyword>
<feature type="region of interest" description="Disordered" evidence="1">
    <location>
        <begin position="167"/>
        <end position="194"/>
    </location>
</feature>
<evidence type="ECO:0000256" key="2">
    <source>
        <dbReference type="SAM" id="Phobius"/>
    </source>
</evidence>
<feature type="transmembrane region" description="Helical" evidence="2">
    <location>
        <begin position="348"/>
        <end position="364"/>
    </location>
</feature>
<dbReference type="OrthoDB" id="447756at2759"/>
<evidence type="ECO:0000256" key="1">
    <source>
        <dbReference type="SAM" id="MobiDB-lite"/>
    </source>
</evidence>
<dbReference type="PANTHER" id="PTHR35302:SF1">
    <property type="entry name" value="PROTEIN COFACTOR ASSEMBLY OF COMPLEX C SUBUNIT B CCB1, CHLOROPLASTIC"/>
    <property type="match status" value="1"/>
</dbReference>
<keyword evidence="2" id="KW-1133">Transmembrane helix</keyword>
<dbReference type="InterPro" id="IPR021919">
    <property type="entry name" value="CCB1"/>
</dbReference>
<evidence type="ECO:0000313" key="4">
    <source>
        <dbReference type="Proteomes" id="UP000239649"/>
    </source>
</evidence>
<dbReference type="PANTHER" id="PTHR35302">
    <property type="match status" value="1"/>
</dbReference>
<dbReference type="Proteomes" id="UP000239649">
    <property type="component" value="Unassembled WGS sequence"/>
</dbReference>
<gene>
    <name evidence="3" type="ORF">C2E20_8165</name>
</gene>
<accession>A0A2P6V267</accession>
<proteinExistence type="predicted"/>
<reference evidence="3 4" key="1">
    <citation type="journal article" date="2018" name="Plant J.">
        <title>Genome sequences of Chlorella sorokiniana UTEX 1602 and Micractinium conductrix SAG 241.80: implications to maltose excretion by a green alga.</title>
        <authorList>
            <person name="Arriola M.B."/>
            <person name="Velmurugan N."/>
            <person name="Zhang Y."/>
            <person name="Plunkett M.H."/>
            <person name="Hondzo H."/>
            <person name="Barney B.M."/>
        </authorList>
    </citation>
    <scope>NUCLEOTIDE SEQUENCE [LARGE SCALE GENOMIC DNA]</scope>
    <source>
        <strain evidence="3 4">SAG 241.80</strain>
    </source>
</reference>
<keyword evidence="2" id="KW-0812">Transmembrane</keyword>